<protein>
    <submittedName>
        <fullName evidence="3">Uncharacterized protein</fullName>
    </submittedName>
</protein>
<feature type="transmembrane region" description="Helical" evidence="2">
    <location>
        <begin position="114"/>
        <end position="138"/>
    </location>
</feature>
<accession>A0A3A4AMB3</accession>
<feature type="transmembrane region" description="Helical" evidence="2">
    <location>
        <begin position="218"/>
        <end position="242"/>
    </location>
</feature>
<feature type="region of interest" description="Disordered" evidence="1">
    <location>
        <begin position="27"/>
        <end position="50"/>
    </location>
</feature>
<evidence type="ECO:0000256" key="2">
    <source>
        <dbReference type="SAM" id="Phobius"/>
    </source>
</evidence>
<gene>
    <name evidence="3" type="ORF">D5H75_39825</name>
</gene>
<evidence type="ECO:0000313" key="4">
    <source>
        <dbReference type="Proteomes" id="UP000265768"/>
    </source>
</evidence>
<keyword evidence="2" id="KW-0812">Transmembrane</keyword>
<dbReference type="OrthoDB" id="3521215at2"/>
<proteinExistence type="predicted"/>
<feature type="transmembrane region" description="Helical" evidence="2">
    <location>
        <begin position="192"/>
        <end position="212"/>
    </location>
</feature>
<reference evidence="3 4" key="1">
    <citation type="submission" date="2018-09" db="EMBL/GenBank/DDBJ databases">
        <title>YIM 75507 draft genome.</title>
        <authorList>
            <person name="Tang S."/>
            <person name="Feng Y."/>
        </authorList>
    </citation>
    <scope>NUCLEOTIDE SEQUENCE [LARGE SCALE GENOMIC DNA]</scope>
    <source>
        <strain evidence="3 4">YIM 75507</strain>
    </source>
</reference>
<evidence type="ECO:0000313" key="3">
    <source>
        <dbReference type="EMBL" id="RJL20198.1"/>
    </source>
</evidence>
<sequence length="322" mass="33905">MTHTPISSPEPDDVGRGIVELERYVAAHAPVPEASPPSPAPALGEGETRRVRRWRGEVAEARRLAELQDDDAPLLVDTDKVRKVRKRAAEAVRLHALTQDPAMLALRDQRVRRVATAMTMGAASVALAVSSIGVQASVAKALDLEAHSVGWWAAFGVEPALSLPLLAAVAVQAYSAMRGTVVDRKSPQGRRLARVEALLLGLTLILNCWPAFVGGFDLLSLVVHSLGPIAAVTAIWVLPTLWQVLAALPLPRSSAAALTGPTAGPTGPTYRANVGELADRVRAMISAGELPPAPSASRIQKTLRCGMDTARAVRDVLAGGAS</sequence>
<feature type="transmembrane region" description="Helical" evidence="2">
    <location>
        <begin position="150"/>
        <end position="171"/>
    </location>
</feature>
<dbReference type="EMBL" id="QZEY01000032">
    <property type="protein sequence ID" value="RJL20198.1"/>
    <property type="molecule type" value="Genomic_DNA"/>
</dbReference>
<dbReference type="RefSeq" id="WP_119931823.1">
    <property type="nucleotide sequence ID" value="NZ_QZEY01000032.1"/>
</dbReference>
<evidence type="ECO:0000256" key="1">
    <source>
        <dbReference type="SAM" id="MobiDB-lite"/>
    </source>
</evidence>
<dbReference type="AlphaFoldDB" id="A0A3A4AMB3"/>
<keyword evidence="4" id="KW-1185">Reference proteome</keyword>
<organism evidence="3 4">
    <name type="scientific">Bailinhaonella thermotolerans</name>
    <dbReference type="NCBI Taxonomy" id="1070861"/>
    <lineage>
        <taxon>Bacteria</taxon>
        <taxon>Bacillati</taxon>
        <taxon>Actinomycetota</taxon>
        <taxon>Actinomycetes</taxon>
        <taxon>Streptosporangiales</taxon>
        <taxon>Streptosporangiaceae</taxon>
        <taxon>Bailinhaonella</taxon>
    </lineage>
</organism>
<dbReference type="Proteomes" id="UP000265768">
    <property type="component" value="Unassembled WGS sequence"/>
</dbReference>
<comment type="caution">
    <text evidence="3">The sequence shown here is derived from an EMBL/GenBank/DDBJ whole genome shotgun (WGS) entry which is preliminary data.</text>
</comment>
<name>A0A3A4AMB3_9ACTN</name>
<keyword evidence="2" id="KW-1133">Transmembrane helix</keyword>
<keyword evidence="2" id="KW-0472">Membrane</keyword>